<evidence type="ECO:0000256" key="3">
    <source>
        <dbReference type="ARBA" id="ARBA00022801"/>
    </source>
</evidence>
<dbReference type="SUPFAM" id="SSF51445">
    <property type="entry name" value="(Trans)glycosidases"/>
    <property type="match status" value="1"/>
</dbReference>
<evidence type="ECO:0000256" key="6">
    <source>
        <dbReference type="PIRSR" id="PIRSR005536-1"/>
    </source>
</evidence>
<protein>
    <recommendedName>
        <fullName evidence="2 5">Alpha-galactosidase</fullName>
        <ecNumber evidence="2 5">3.2.1.22</ecNumber>
    </recommendedName>
</protein>
<dbReference type="PIRSF" id="PIRSF005536">
    <property type="entry name" value="Agal"/>
    <property type="match status" value="1"/>
</dbReference>
<dbReference type="InterPro" id="IPR000111">
    <property type="entry name" value="Glyco_hydro_27/36_CS"/>
</dbReference>
<dbReference type="CDD" id="cd14791">
    <property type="entry name" value="GH36"/>
    <property type="match status" value="1"/>
</dbReference>
<feature type="domain" description="Glycosyl hydrolase family 36 N-terminal" evidence="8">
    <location>
        <begin position="29"/>
        <end position="285"/>
    </location>
</feature>
<keyword evidence="4 5" id="KW-0326">Glycosidase</keyword>
<dbReference type="FunFam" id="3.20.20.70:FF:000118">
    <property type="entry name" value="Alpha-galactosidase"/>
    <property type="match status" value="1"/>
</dbReference>
<reference evidence="10" key="1">
    <citation type="submission" date="2017-04" db="EMBL/GenBank/DDBJ databases">
        <title>Function of individual gut microbiota members based on whole genome sequencing of pure cultures obtained from chicken caecum.</title>
        <authorList>
            <person name="Medvecky M."/>
            <person name="Cejkova D."/>
            <person name="Polansky O."/>
            <person name="Karasova D."/>
            <person name="Kubasova T."/>
            <person name="Cizek A."/>
            <person name="Rychlik I."/>
        </authorList>
    </citation>
    <scope>NUCLEOTIDE SEQUENCE [LARGE SCALE GENOMIC DNA]</scope>
    <source>
        <strain evidence="10">An179</strain>
    </source>
</reference>
<dbReference type="Proteomes" id="UP000195326">
    <property type="component" value="Unassembled WGS sequence"/>
</dbReference>
<dbReference type="InterPro" id="IPR031705">
    <property type="entry name" value="Glyco_hydro_36_C"/>
</dbReference>
<dbReference type="Pfam" id="PF02065">
    <property type="entry name" value="Melibiase"/>
    <property type="match status" value="1"/>
</dbReference>
<gene>
    <name evidence="9" type="ORF">B5F15_06440</name>
</gene>
<dbReference type="Gene3D" id="3.20.20.70">
    <property type="entry name" value="Aldolase class I"/>
    <property type="match status" value="1"/>
</dbReference>
<dbReference type="GO" id="GO:0004557">
    <property type="term" value="F:alpha-galactosidase activity"/>
    <property type="evidence" value="ECO:0007669"/>
    <property type="project" value="UniProtKB-UniRule"/>
</dbReference>
<evidence type="ECO:0000259" key="7">
    <source>
        <dbReference type="Pfam" id="PF16874"/>
    </source>
</evidence>
<comment type="similarity">
    <text evidence="5">Belongs to the glycosyl hydrolase.</text>
</comment>
<dbReference type="InterPro" id="IPR050985">
    <property type="entry name" value="Alpha-glycosidase_related"/>
</dbReference>
<dbReference type="EMBL" id="NFKL01000007">
    <property type="protein sequence ID" value="OUP59098.1"/>
    <property type="molecule type" value="Genomic_DNA"/>
</dbReference>
<dbReference type="InterPro" id="IPR002252">
    <property type="entry name" value="Glyco_hydro_36"/>
</dbReference>
<dbReference type="InterPro" id="IPR013785">
    <property type="entry name" value="Aldolase_TIM"/>
</dbReference>
<dbReference type="PROSITE" id="PS00512">
    <property type="entry name" value="ALPHA_GALACTOSIDASE"/>
    <property type="match status" value="1"/>
</dbReference>
<comment type="caution">
    <text evidence="9">The sequence shown here is derived from an EMBL/GenBank/DDBJ whole genome shotgun (WGS) entry which is preliminary data.</text>
</comment>
<keyword evidence="3 5" id="KW-0378">Hydrolase</keyword>
<dbReference type="PRINTS" id="PR00743">
    <property type="entry name" value="GLHYDRLASE36"/>
</dbReference>
<feature type="domain" description="Glycosyl hydrolase family 36 C-terminal" evidence="7">
    <location>
        <begin position="650"/>
        <end position="725"/>
    </location>
</feature>
<dbReference type="Pfam" id="PF16874">
    <property type="entry name" value="Glyco_hydro_36C"/>
    <property type="match status" value="1"/>
</dbReference>
<dbReference type="PANTHER" id="PTHR43053">
    <property type="entry name" value="GLYCOSIDASE FAMILY 31"/>
    <property type="match status" value="1"/>
</dbReference>
<evidence type="ECO:0000313" key="9">
    <source>
        <dbReference type="EMBL" id="OUP59098.1"/>
    </source>
</evidence>
<evidence type="ECO:0000256" key="5">
    <source>
        <dbReference type="PIRNR" id="PIRNR005536"/>
    </source>
</evidence>
<accession>A0A1Y4LR59</accession>
<sequence>MAILWDDKNKVFSLHTKHTTYQMKVDQFGFLLHTYYGSRIQDDASYLLVCQDRGFSPNPYEAENDRTYSLDALPQEYPFHGSGDYRTTAFDVCDGQNISGCSLKFHSHQIIQGKYALDGLPAVYADVQQAETLMITLKDERLHLDVVLYYGVLADEDVITRAVKITNRGQQTLTLAKALSASVDVLTGDLDLVHFYGRHAGERTMERTHLEHGAFSIGSYRGTSSHQHNPFVIVAERETTERSGNCFGMCFVYSGNFQCVAEKDQYGQTRVTMGIAPERFQYELAPLESFTAPEVILSYSDAGFETLSHRYHHVIRHHVCRGAYKLTRRPILINNWEATYFDFDGHKLFDIAKQASELGVEMMVLDDGWFGSRNSDNEGLGDWWVNEDKLQGSMREVSARICALGMKFGLWIEPEMVNENSKLYREHPDWAFTIPGKKPVRGRNQLVLDFSRPEVVDYVCDHIFKVLDDAHVSYVKMDMNRSISDVYSAVKGQPSEGKVLYRYMLGVYDFMERLLTRYPDLLLEGCSGGGGRFDAGMMYYSPQIWCSDNTDAISRLHIQYGTSFAYPISTVGSHVSTVPNHQTGRIVDFNTRGIVAMAGSFGYELDLNLVSDAEKQQVRQQVEAYKKYWHLLHDGKYYRLTDCERDHDKAAWMFVAEDQSEALVQIVKWTADCNGPVLYVRCRGLDPDAIYVADDGQQYSGAVLMHAGIPVRALWGEYQAYQLHFVRQNEQ</sequence>
<feature type="active site" description="Nucleophile" evidence="6">
    <location>
        <position position="478"/>
    </location>
</feature>
<dbReference type="Gene3D" id="2.60.40.1180">
    <property type="entry name" value="Golgi alpha-mannosidase II"/>
    <property type="match status" value="1"/>
</dbReference>
<evidence type="ECO:0000256" key="4">
    <source>
        <dbReference type="ARBA" id="ARBA00023295"/>
    </source>
</evidence>
<feature type="active site" description="Proton donor" evidence="6">
    <location>
        <position position="548"/>
    </location>
</feature>
<evidence type="ECO:0000313" key="10">
    <source>
        <dbReference type="Proteomes" id="UP000195326"/>
    </source>
</evidence>
<organism evidence="9 10">
    <name type="scientific">Butyricicoccus pullicaecorum</name>
    <dbReference type="NCBI Taxonomy" id="501571"/>
    <lineage>
        <taxon>Bacteria</taxon>
        <taxon>Bacillati</taxon>
        <taxon>Bacillota</taxon>
        <taxon>Clostridia</taxon>
        <taxon>Eubacteriales</taxon>
        <taxon>Butyricicoccaceae</taxon>
        <taxon>Butyricicoccus</taxon>
    </lineage>
</organism>
<name>A0A1Y4LR59_9FIRM</name>
<dbReference type="RefSeq" id="WP_087414786.1">
    <property type="nucleotide sequence ID" value="NZ_NFKL01000007.1"/>
</dbReference>
<dbReference type="Pfam" id="PF16875">
    <property type="entry name" value="Glyco_hydro_36N"/>
    <property type="match status" value="1"/>
</dbReference>
<comment type="catalytic activity">
    <reaction evidence="1 5">
        <text>Hydrolysis of terminal, non-reducing alpha-D-galactose residues in alpha-D-galactosides, including galactose oligosaccharides, galactomannans and galactolipids.</text>
        <dbReference type="EC" id="3.2.1.22"/>
    </reaction>
</comment>
<evidence type="ECO:0000256" key="1">
    <source>
        <dbReference type="ARBA" id="ARBA00001255"/>
    </source>
</evidence>
<proteinExistence type="inferred from homology"/>
<dbReference type="InterPro" id="IPR013780">
    <property type="entry name" value="Glyco_hydro_b"/>
</dbReference>
<evidence type="ECO:0000259" key="8">
    <source>
        <dbReference type="Pfam" id="PF16875"/>
    </source>
</evidence>
<dbReference type="EC" id="3.2.1.22" evidence="2 5"/>
<dbReference type="InterPro" id="IPR031704">
    <property type="entry name" value="Glyco_hydro_36_N"/>
</dbReference>
<dbReference type="InterPro" id="IPR017853">
    <property type="entry name" value="GH"/>
</dbReference>
<dbReference type="Gene3D" id="2.70.98.60">
    <property type="entry name" value="alpha-galactosidase from lactobacil brevis"/>
    <property type="match status" value="1"/>
</dbReference>
<evidence type="ECO:0000256" key="2">
    <source>
        <dbReference type="ARBA" id="ARBA00012755"/>
    </source>
</evidence>
<dbReference type="InterPro" id="IPR038417">
    <property type="entry name" value="Alpga-gal_N_sf"/>
</dbReference>
<dbReference type="AlphaFoldDB" id="A0A1Y4LR59"/>
<dbReference type="GO" id="GO:0016052">
    <property type="term" value="P:carbohydrate catabolic process"/>
    <property type="evidence" value="ECO:0007669"/>
    <property type="project" value="InterPro"/>
</dbReference>
<dbReference type="PANTHER" id="PTHR43053:SF3">
    <property type="entry name" value="ALPHA-GALACTOSIDASE C-RELATED"/>
    <property type="match status" value="1"/>
</dbReference>